<dbReference type="PANTHER" id="PTHR30244">
    <property type="entry name" value="TRANSAMINASE"/>
    <property type="match status" value="1"/>
</dbReference>
<keyword evidence="3" id="KW-0032">Aminotransferase</keyword>
<organism evidence="3 4">
    <name type="scientific">Glycomyces rhizosphaerae</name>
    <dbReference type="NCBI Taxonomy" id="2054422"/>
    <lineage>
        <taxon>Bacteria</taxon>
        <taxon>Bacillati</taxon>
        <taxon>Actinomycetota</taxon>
        <taxon>Actinomycetes</taxon>
        <taxon>Glycomycetales</taxon>
        <taxon>Glycomycetaceae</taxon>
        <taxon>Glycomyces</taxon>
    </lineage>
</organism>
<evidence type="ECO:0000313" key="4">
    <source>
        <dbReference type="Proteomes" id="UP001595712"/>
    </source>
</evidence>
<evidence type="ECO:0000256" key="1">
    <source>
        <dbReference type="ARBA" id="ARBA00001933"/>
    </source>
</evidence>
<comment type="similarity">
    <text evidence="2">Belongs to the DegT/DnrJ/EryC1 family.</text>
</comment>
<dbReference type="InterPro" id="IPR015421">
    <property type="entry name" value="PyrdxlP-dep_Trfase_major"/>
</dbReference>
<dbReference type="PANTHER" id="PTHR30244:SF34">
    <property type="entry name" value="DTDP-4-AMINO-4,6-DIDEOXYGALACTOSE TRANSAMINASE"/>
    <property type="match status" value="1"/>
</dbReference>
<dbReference type="Gene3D" id="3.90.1150.10">
    <property type="entry name" value="Aspartate Aminotransferase, domain 1"/>
    <property type="match status" value="1"/>
</dbReference>
<protein>
    <submittedName>
        <fullName evidence="3">DegT/DnrJ/EryC1/StrS family aminotransferase</fullName>
    </submittedName>
</protein>
<reference evidence="4" key="1">
    <citation type="journal article" date="2019" name="Int. J. Syst. Evol. Microbiol.">
        <title>The Global Catalogue of Microorganisms (GCM) 10K type strain sequencing project: providing services to taxonomists for standard genome sequencing and annotation.</title>
        <authorList>
            <consortium name="The Broad Institute Genomics Platform"/>
            <consortium name="The Broad Institute Genome Sequencing Center for Infectious Disease"/>
            <person name="Wu L."/>
            <person name="Ma J."/>
        </authorList>
    </citation>
    <scope>NUCLEOTIDE SEQUENCE [LARGE SCALE GENOMIC DNA]</scope>
    <source>
        <strain evidence="4">CGMCC 4.7396</strain>
    </source>
</reference>
<dbReference type="Pfam" id="PF01041">
    <property type="entry name" value="DegT_DnrJ_EryC1"/>
    <property type="match status" value="1"/>
</dbReference>
<dbReference type="GO" id="GO:0008483">
    <property type="term" value="F:transaminase activity"/>
    <property type="evidence" value="ECO:0007669"/>
    <property type="project" value="UniProtKB-KW"/>
</dbReference>
<proteinExistence type="inferred from homology"/>
<keyword evidence="4" id="KW-1185">Reference proteome</keyword>
<keyword evidence="2" id="KW-0663">Pyridoxal phosphate</keyword>
<dbReference type="EMBL" id="JBHRWO010000021">
    <property type="protein sequence ID" value="MFC3495837.1"/>
    <property type="molecule type" value="Genomic_DNA"/>
</dbReference>
<dbReference type="RefSeq" id="WP_387980703.1">
    <property type="nucleotide sequence ID" value="NZ_JBHRWO010000021.1"/>
</dbReference>
<evidence type="ECO:0000313" key="3">
    <source>
        <dbReference type="EMBL" id="MFC3495837.1"/>
    </source>
</evidence>
<dbReference type="Proteomes" id="UP001595712">
    <property type="component" value="Unassembled WGS sequence"/>
</dbReference>
<dbReference type="Gene3D" id="3.40.640.10">
    <property type="entry name" value="Type I PLP-dependent aspartate aminotransferase-like (Major domain)"/>
    <property type="match status" value="1"/>
</dbReference>
<dbReference type="InterPro" id="IPR015422">
    <property type="entry name" value="PyrdxlP-dep_Trfase_small"/>
</dbReference>
<dbReference type="InterPro" id="IPR015424">
    <property type="entry name" value="PyrdxlP-dep_Trfase"/>
</dbReference>
<dbReference type="SUPFAM" id="SSF53383">
    <property type="entry name" value="PLP-dependent transferases"/>
    <property type="match status" value="1"/>
</dbReference>
<comment type="cofactor">
    <cofactor evidence="1">
        <name>pyridoxal 5'-phosphate</name>
        <dbReference type="ChEBI" id="CHEBI:597326"/>
    </cofactor>
</comment>
<evidence type="ECO:0000256" key="2">
    <source>
        <dbReference type="RuleBase" id="RU004508"/>
    </source>
</evidence>
<sequence length="416" mass="44302">MGTITGNQAIGIKEFGELSTLRSLAVNGGTAYLPAKPYEDPGVCVEAADEVAEVVRSGRTCYWGGGPKAKELERQFAAAIGRRHAFFHSSGSSALITAIFATGAGEGHSVVIGSSGFVAAINAVYHNRARPIFLRTDPDTLLCTADGYERSTEQQPTALLVTHFLGNVVDVPDIAAKVGAAYTIEDAGQAHGASFGGRPAGGWSDIGSFAGSHKKLVTAGQGGLNVCDSELLLNRMRMVGHHGKAVRQVGEVPGYNFRGGEMESVLALHALRGLEERARTRNATAAAIQKILDAAGIQTVQPGRGSHEVNPAWFDVGFILPPEWEPYRDWLVRALNAENIPVSTYPSLIEMPWVKPWMLSMGWWGDREEELLAHERSLWGRAIVIGTQMSPEDGARCAEGIAGLLTGTFKSAGAVA</sequence>
<gene>
    <name evidence="3" type="ORF">ACFO8M_25435</name>
</gene>
<dbReference type="InterPro" id="IPR000653">
    <property type="entry name" value="DegT/StrS_aminotransferase"/>
</dbReference>
<keyword evidence="3" id="KW-0808">Transferase</keyword>
<name>A0ABV7Q4V9_9ACTN</name>
<comment type="caution">
    <text evidence="3">The sequence shown here is derived from an EMBL/GenBank/DDBJ whole genome shotgun (WGS) entry which is preliminary data.</text>
</comment>
<accession>A0ABV7Q4V9</accession>